<sequence length="88" mass="9648">MEKASLKATFLTLFLIAIAGAVALVPKVEGRGLQQTLRIPTVLEVEGKQLPQLTLSVQPNQLCLLCQTSRDCNYIIWTVCRDGCCNIS</sequence>
<evidence type="ECO:0000313" key="2">
    <source>
        <dbReference type="EMBL" id="AUR26542.1"/>
    </source>
</evidence>
<dbReference type="AlphaFoldDB" id="A0A2K9QL58"/>
<reference evidence="2" key="1">
    <citation type="submission" date="2017-01" db="EMBL/GenBank/DDBJ databases">
        <authorList>
            <person name="Mah S.A."/>
            <person name="Swanson W.J."/>
            <person name="Moy G.W."/>
            <person name="Vacquier V.D."/>
        </authorList>
    </citation>
    <scope>NUCLEOTIDE SEQUENCE</scope>
</reference>
<protein>
    <submittedName>
        <fullName evidence="2">Jasmintide 3</fullName>
    </submittedName>
</protein>
<accession>A0A2K9QL58</accession>
<feature type="chain" id="PRO_5014914540" evidence="1">
    <location>
        <begin position="24"/>
        <end position="88"/>
    </location>
</feature>
<evidence type="ECO:0000256" key="1">
    <source>
        <dbReference type="SAM" id="SignalP"/>
    </source>
</evidence>
<organism evidence="2">
    <name type="scientific">Jasminum sambac</name>
    <dbReference type="NCBI Taxonomy" id="660624"/>
    <lineage>
        <taxon>Eukaryota</taxon>
        <taxon>Viridiplantae</taxon>
        <taxon>Streptophyta</taxon>
        <taxon>Embryophyta</taxon>
        <taxon>Tracheophyta</taxon>
        <taxon>Spermatophyta</taxon>
        <taxon>Magnoliopsida</taxon>
        <taxon>eudicotyledons</taxon>
        <taxon>Gunneridae</taxon>
        <taxon>Pentapetalae</taxon>
        <taxon>asterids</taxon>
        <taxon>lamiids</taxon>
        <taxon>Lamiales</taxon>
        <taxon>Oleaceae</taxon>
        <taxon>Jasmineae</taxon>
        <taxon>Jasminum</taxon>
    </lineage>
</organism>
<feature type="signal peptide" evidence="1">
    <location>
        <begin position="1"/>
        <end position="23"/>
    </location>
</feature>
<dbReference type="EMBL" id="KY472798">
    <property type="protein sequence ID" value="AUR26542.1"/>
    <property type="molecule type" value="mRNA"/>
</dbReference>
<name>A0A2K9QL58_9LAMI</name>
<proteinExistence type="evidence at transcript level"/>
<keyword evidence="1" id="KW-0732">Signal</keyword>